<organism evidence="2 3">
    <name type="scientific">Tanacetum coccineum</name>
    <dbReference type="NCBI Taxonomy" id="301880"/>
    <lineage>
        <taxon>Eukaryota</taxon>
        <taxon>Viridiplantae</taxon>
        <taxon>Streptophyta</taxon>
        <taxon>Embryophyta</taxon>
        <taxon>Tracheophyta</taxon>
        <taxon>Spermatophyta</taxon>
        <taxon>Magnoliopsida</taxon>
        <taxon>eudicotyledons</taxon>
        <taxon>Gunneridae</taxon>
        <taxon>Pentapetalae</taxon>
        <taxon>asterids</taxon>
        <taxon>campanulids</taxon>
        <taxon>Asterales</taxon>
        <taxon>Asteraceae</taxon>
        <taxon>Asteroideae</taxon>
        <taxon>Anthemideae</taxon>
        <taxon>Anthemidinae</taxon>
        <taxon>Tanacetum</taxon>
    </lineage>
</organism>
<feature type="compositionally biased region" description="Basic and acidic residues" evidence="1">
    <location>
        <begin position="121"/>
        <end position="143"/>
    </location>
</feature>
<proteinExistence type="predicted"/>
<evidence type="ECO:0000256" key="1">
    <source>
        <dbReference type="SAM" id="MobiDB-lite"/>
    </source>
</evidence>
<keyword evidence="3" id="KW-1185">Reference proteome</keyword>
<comment type="caution">
    <text evidence="2">The sequence shown here is derived from an EMBL/GenBank/DDBJ whole genome shotgun (WGS) entry which is preliminary data.</text>
</comment>
<dbReference type="Proteomes" id="UP001151760">
    <property type="component" value="Unassembled WGS sequence"/>
</dbReference>
<feature type="region of interest" description="Disordered" evidence="1">
    <location>
        <begin position="176"/>
        <end position="200"/>
    </location>
</feature>
<feature type="compositionally biased region" description="Basic and acidic residues" evidence="1">
    <location>
        <begin position="182"/>
        <end position="191"/>
    </location>
</feature>
<evidence type="ECO:0000313" key="3">
    <source>
        <dbReference type="Proteomes" id="UP001151760"/>
    </source>
</evidence>
<sequence length="363" mass="39864">MLLELPAGTLSAGMLLKLNLITSNGRTSVSTTSGRENVGPLTTQFSQTMSGPSSEIPRTKVNEVQRQRVGMKQTALSLFETQEEATKANECTYMSITIVGHSVYNKVLDRVVSVEYALRDEGERGDRSKSLRRDYGRRGDSPIRRSICPYSRDRPSPDYGRAHSLIALKQNVVPFSSPIHAPKKDQPRKQEQQVSDVPPTASAIEAASSNVDAVENGIHEEEACKEDQVSRCPAITTQKNTKDPRSYNGFQSRSSRALISHLLAISYINSLTTATTKSSFTTGCLISGLVIGPLLLEIPVATNEVRSVFVFVVERVPISSDTKILGQSNGNKKKDIVMEKHHGDESQGLLQLSWHLHVLCTNT</sequence>
<gene>
    <name evidence="2" type="ORF">Tco_0802735</name>
</gene>
<name>A0ABQ5A395_9ASTR</name>
<reference evidence="2" key="1">
    <citation type="journal article" date="2022" name="Int. J. Mol. Sci.">
        <title>Draft Genome of Tanacetum Coccineum: Genomic Comparison of Closely Related Tanacetum-Family Plants.</title>
        <authorList>
            <person name="Yamashiro T."/>
            <person name="Shiraishi A."/>
            <person name="Nakayama K."/>
            <person name="Satake H."/>
        </authorList>
    </citation>
    <scope>NUCLEOTIDE SEQUENCE</scope>
</reference>
<reference evidence="2" key="2">
    <citation type="submission" date="2022-01" db="EMBL/GenBank/DDBJ databases">
        <authorList>
            <person name="Yamashiro T."/>
            <person name="Shiraishi A."/>
            <person name="Satake H."/>
            <person name="Nakayama K."/>
        </authorList>
    </citation>
    <scope>NUCLEOTIDE SEQUENCE</scope>
</reference>
<dbReference type="EMBL" id="BQNB010011835">
    <property type="protein sequence ID" value="GJS95767.1"/>
    <property type="molecule type" value="Genomic_DNA"/>
</dbReference>
<protein>
    <submittedName>
        <fullName evidence="2">Serine/arginine-rich splicing factor RS31</fullName>
    </submittedName>
</protein>
<evidence type="ECO:0000313" key="2">
    <source>
        <dbReference type="EMBL" id="GJS95767.1"/>
    </source>
</evidence>
<accession>A0ABQ5A395</accession>
<feature type="region of interest" description="Disordered" evidence="1">
    <location>
        <begin position="121"/>
        <end position="156"/>
    </location>
</feature>